<feature type="binding site" evidence="13">
    <location>
        <position position="385"/>
    </location>
    <ligand>
        <name>Zn(2+)</name>
        <dbReference type="ChEBI" id="CHEBI:29105"/>
        <note>catalytic</note>
    </ligand>
</feature>
<protein>
    <recommendedName>
        <fullName evidence="14">CAAX prenyl protease</fullName>
        <ecNumber evidence="14">3.4.24.84</ecNumber>
    </recommendedName>
</protein>
<keyword evidence="6 14" id="KW-0256">Endoplasmic reticulum</keyword>
<evidence type="ECO:0000256" key="7">
    <source>
        <dbReference type="ARBA" id="ARBA00022833"/>
    </source>
</evidence>
<dbReference type="Pfam" id="PF16491">
    <property type="entry name" value="Peptidase_M48_N"/>
    <property type="match status" value="1"/>
</dbReference>
<keyword evidence="7 13" id="KW-0862">Zinc</keyword>
<feature type="transmembrane region" description="Helical" evidence="14">
    <location>
        <begin position="12"/>
        <end position="30"/>
    </location>
</feature>
<feature type="binding site" evidence="13">
    <location>
        <position position="309"/>
    </location>
    <ligand>
        <name>Zn(2+)</name>
        <dbReference type="ChEBI" id="CHEBI:29105"/>
        <note>catalytic</note>
    </ligand>
</feature>
<keyword evidence="8 14" id="KW-1133">Transmembrane helix</keyword>
<feature type="active site" description="Proton donor" evidence="12">
    <location>
        <position position="389"/>
    </location>
</feature>
<evidence type="ECO:0000256" key="14">
    <source>
        <dbReference type="RuleBase" id="RU366005"/>
    </source>
</evidence>
<evidence type="ECO:0000256" key="1">
    <source>
        <dbReference type="ARBA" id="ARBA00004477"/>
    </source>
</evidence>
<feature type="active site" evidence="12">
    <location>
        <position position="306"/>
    </location>
</feature>
<sequence>MSGLMAFLEENIRYELLILIWVLYFWDLYLNLRQRKLLQRLVDIPDNVKNIMTKDVYDKARLYALDKNSYSLVQNIYTQCFNTILLLFFVFYYYWEWSIQLSKYFGLNYENEIIVSAVCIFIKVIISDIIDLPLNIYDTFVLEEKHGFNKQKPLFFIKDQFLKLVVLEVIVVPLMCGVIWIVKNGGDYFFFYLWAFSVLVTLFMMIIYPEVIAPLFDKYTPLPEGDLKQKIEALAASLNFPLYKLYLVEGSKRSSHSNAYMYGFYKHKRIVLFDTLVKEYYKPDKDDAKKDIGCETDEVLGVLAHELAHWKFNHTLKGFLLSQINFIITFVVFAKLMNYKAMYVGFGFEDSQPILIGFIIVTKYILFPLNTIMQFISVVIMRRFEFQADKLAVKLGYSESLKKALIKLQKDNLQYPLYDKLYSAWNHSHPPILQRLSAIDKKD</sequence>
<evidence type="ECO:0000256" key="6">
    <source>
        <dbReference type="ARBA" id="ARBA00022824"/>
    </source>
</evidence>
<dbReference type="PANTHER" id="PTHR10120">
    <property type="entry name" value="CAAX PRENYL PROTEASE 1"/>
    <property type="match status" value="1"/>
</dbReference>
<reference evidence="17" key="1">
    <citation type="journal article" date="2020" name="G3 (Bethesda)">
        <title>High-Quality Assemblies for Three Invasive Social Wasps from the &lt;i&gt;Vespula&lt;/i&gt; Genus.</title>
        <authorList>
            <person name="Harrop T.W.R."/>
            <person name="Guhlin J."/>
            <person name="McLaughlin G.M."/>
            <person name="Permina E."/>
            <person name="Stockwell P."/>
            <person name="Gilligan J."/>
            <person name="Le Lec M.F."/>
            <person name="Gruber M.A.M."/>
            <person name="Quinn O."/>
            <person name="Lovegrove M."/>
            <person name="Duncan E.J."/>
            <person name="Remnant E.J."/>
            <person name="Van Eeckhoven J."/>
            <person name="Graham B."/>
            <person name="Knapp R.A."/>
            <person name="Langford K.W."/>
            <person name="Kronenberg Z."/>
            <person name="Press M.O."/>
            <person name="Eacker S.M."/>
            <person name="Wilson-Rankin E.E."/>
            <person name="Purcell J."/>
            <person name="Lester P.J."/>
            <person name="Dearden P.K."/>
        </authorList>
    </citation>
    <scope>NUCLEOTIDE SEQUENCE</scope>
    <source>
        <strain evidence="17">Linc-1</strain>
    </source>
</reference>
<evidence type="ECO:0000256" key="4">
    <source>
        <dbReference type="ARBA" id="ARBA00022723"/>
    </source>
</evidence>
<evidence type="ECO:0000256" key="11">
    <source>
        <dbReference type="ARBA" id="ARBA00044456"/>
    </source>
</evidence>
<evidence type="ECO:0000313" key="18">
    <source>
        <dbReference type="Proteomes" id="UP000617340"/>
    </source>
</evidence>
<feature type="transmembrane region" description="Helical" evidence="14">
    <location>
        <begin position="188"/>
        <end position="208"/>
    </location>
</feature>
<dbReference type="EC" id="3.4.24.84" evidence="14"/>
<dbReference type="InterPro" id="IPR027057">
    <property type="entry name" value="CAXX_Prtase_1"/>
</dbReference>
<feature type="domain" description="CAAX prenyl protease 1 N-terminal" evidence="16">
    <location>
        <begin position="34"/>
        <end position="218"/>
    </location>
</feature>
<gene>
    <name evidence="17" type="ORF">HZH68_001432</name>
</gene>
<feature type="binding site" evidence="13">
    <location>
        <position position="305"/>
    </location>
    <ligand>
        <name>Zn(2+)</name>
        <dbReference type="ChEBI" id="CHEBI:29105"/>
        <note>catalytic</note>
    </ligand>
</feature>
<evidence type="ECO:0000256" key="9">
    <source>
        <dbReference type="ARBA" id="ARBA00023049"/>
    </source>
</evidence>
<comment type="function">
    <text evidence="14">Proteolytically removes the C-terminal three residues of farnesylated proteins.</text>
</comment>
<dbReference type="FunFam" id="3.30.2010.10:FF:000002">
    <property type="entry name" value="CAAX prenyl protease"/>
    <property type="match status" value="1"/>
</dbReference>
<dbReference type="GO" id="GO:0005789">
    <property type="term" value="C:endoplasmic reticulum membrane"/>
    <property type="evidence" value="ECO:0007669"/>
    <property type="project" value="UniProtKB-SubCell"/>
</dbReference>
<dbReference type="EMBL" id="JACSDZ010000001">
    <property type="protein sequence ID" value="KAF7418779.1"/>
    <property type="molecule type" value="Genomic_DNA"/>
</dbReference>
<evidence type="ECO:0000256" key="10">
    <source>
        <dbReference type="ARBA" id="ARBA00023136"/>
    </source>
</evidence>
<evidence type="ECO:0000256" key="13">
    <source>
        <dbReference type="PIRSR" id="PIRSR627057-2"/>
    </source>
</evidence>
<keyword evidence="18" id="KW-1185">Reference proteome</keyword>
<feature type="transmembrane region" description="Helical" evidence="14">
    <location>
        <begin position="161"/>
        <end position="182"/>
    </location>
</feature>
<evidence type="ECO:0000256" key="2">
    <source>
        <dbReference type="ARBA" id="ARBA00022670"/>
    </source>
</evidence>
<evidence type="ECO:0000259" key="16">
    <source>
        <dbReference type="Pfam" id="PF16491"/>
    </source>
</evidence>
<keyword evidence="9 14" id="KW-0482">Metalloprotease</keyword>
<evidence type="ECO:0000313" key="17">
    <source>
        <dbReference type="EMBL" id="KAF7418779.1"/>
    </source>
</evidence>
<dbReference type="AlphaFoldDB" id="A0A834NW28"/>
<keyword evidence="2 14" id="KW-0645">Protease</keyword>
<comment type="similarity">
    <text evidence="14">Belongs to the peptidase M48A family.</text>
</comment>
<name>A0A834NW28_VESGE</name>
<keyword evidence="3 14" id="KW-0812">Transmembrane</keyword>
<comment type="caution">
    <text evidence="17">The sequence shown here is derived from an EMBL/GenBank/DDBJ whole genome shotgun (WGS) entry which is preliminary data.</text>
</comment>
<dbReference type="CDD" id="cd07343">
    <property type="entry name" value="M48A_Zmpste24p_like"/>
    <property type="match status" value="1"/>
</dbReference>
<feature type="transmembrane region" description="Helical" evidence="14">
    <location>
        <begin position="354"/>
        <end position="380"/>
    </location>
</feature>
<keyword evidence="5 14" id="KW-0378">Hydrolase</keyword>
<dbReference type="GO" id="GO:0071586">
    <property type="term" value="P:CAAX-box protein processing"/>
    <property type="evidence" value="ECO:0007669"/>
    <property type="project" value="UniProtKB-UniRule"/>
</dbReference>
<evidence type="ECO:0000256" key="3">
    <source>
        <dbReference type="ARBA" id="ARBA00022692"/>
    </source>
</evidence>
<evidence type="ECO:0000259" key="15">
    <source>
        <dbReference type="Pfam" id="PF01435"/>
    </source>
</evidence>
<comment type="catalytic activity">
    <reaction evidence="11 14">
        <text>Hydrolyzes the peptide bond -P2-(S-farnesyl or geranylgeranyl)C-P1'-P2'-P3'-COOH where P1' and P2' are amino acids with aliphatic side chains and P3' is any C-terminal residue.</text>
        <dbReference type="EC" id="3.4.24.84"/>
    </reaction>
</comment>
<feature type="transmembrane region" description="Helical" evidence="14">
    <location>
        <begin position="316"/>
        <end position="334"/>
    </location>
</feature>
<feature type="domain" description="Peptidase M48" evidence="15">
    <location>
        <begin position="222"/>
        <end position="441"/>
    </location>
</feature>
<accession>A0A834NW28</accession>
<comment type="subcellular location">
    <subcellularLocation>
        <location evidence="1 14">Endoplasmic reticulum membrane</location>
        <topology evidence="1 14">Multi-pass membrane protein</topology>
    </subcellularLocation>
</comment>
<dbReference type="GO" id="GO:0004222">
    <property type="term" value="F:metalloendopeptidase activity"/>
    <property type="evidence" value="ECO:0007669"/>
    <property type="project" value="UniProtKB-UniRule"/>
</dbReference>
<dbReference type="Gene3D" id="3.30.2010.10">
    <property type="entry name" value="Metalloproteases ('zincins'), catalytic domain"/>
    <property type="match status" value="1"/>
</dbReference>
<evidence type="ECO:0000256" key="12">
    <source>
        <dbReference type="PIRSR" id="PIRSR627057-1"/>
    </source>
</evidence>
<evidence type="ECO:0000256" key="8">
    <source>
        <dbReference type="ARBA" id="ARBA00022989"/>
    </source>
</evidence>
<evidence type="ECO:0000256" key="5">
    <source>
        <dbReference type="ARBA" id="ARBA00022801"/>
    </source>
</evidence>
<keyword evidence="10 14" id="KW-0472">Membrane</keyword>
<dbReference type="InterPro" id="IPR032456">
    <property type="entry name" value="Peptidase_M48_N"/>
</dbReference>
<proteinExistence type="inferred from homology"/>
<comment type="cofactor">
    <cofactor evidence="13 14">
        <name>Zn(2+)</name>
        <dbReference type="ChEBI" id="CHEBI:29105"/>
    </cofactor>
    <text evidence="13 14">Binds 1 zinc ion per subunit.</text>
</comment>
<dbReference type="InterPro" id="IPR001915">
    <property type="entry name" value="Peptidase_M48"/>
</dbReference>
<feature type="transmembrane region" description="Helical" evidence="14">
    <location>
        <begin position="76"/>
        <end position="95"/>
    </location>
</feature>
<organism evidence="17 18">
    <name type="scientific">Vespula germanica</name>
    <name type="common">German yellow jacket</name>
    <name type="synonym">Paravespula germanica</name>
    <dbReference type="NCBI Taxonomy" id="30212"/>
    <lineage>
        <taxon>Eukaryota</taxon>
        <taxon>Metazoa</taxon>
        <taxon>Ecdysozoa</taxon>
        <taxon>Arthropoda</taxon>
        <taxon>Hexapoda</taxon>
        <taxon>Insecta</taxon>
        <taxon>Pterygota</taxon>
        <taxon>Neoptera</taxon>
        <taxon>Endopterygota</taxon>
        <taxon>Hymenoptera</taxon>
        <taxon>Apocrita</taxon>
        <taxon>Aculeata</taxon>
        <taxon>Vespoidea</taxon>
        <taxon>Vespidae</taxon>
        <taxon>Vespinae</taxon>
        <taxon>Vespula</taxon>
    </lineage>
</organism>
<dbReference type="Pfam" id="PF01435">
    <property type="entry name" value="Peptidase_M48"/>
    <property type="match status" value="1"/>
</dbReference>
<dbReference type="GO" id="GO:0046872">
    <property type="term" value="F:metal ion binding"/>
    <property type="evidence" value="ECO:0007669"/>
    <property type="project" value="UniProtKB-UniRule"/>
</dbReference>
<keyword evidence="4 13" id="KW-0479">Metal-binding</keyword>
<dbReference type="Proteomes" id="UP000617340">
    <property type="component" value="Unassembled WGS sequence"/>
</dbReference>